<gene>
    <name evidence="2" type="ORF">B5E75_06210</name>
</gene>
<keyword evidence="3" id="KW-1185">Reference proteome</keyword>
<dbReference type="AlphaFoldDB" id="A0A1Y4SX96"/>
<evidence type="ECO:0000313" key="3">
    <source>
        <dbReference type="Proteomes" id="UP000195305"/>
    </source>
</evidence>
<keyword evidence="1" id="KW-0812">Transmembrane</keyword>
<dbReference type="Proteomes" id="UP000195305">
    <property type="component" value="Unassembled WGS sequence"/>
</dbReference>
<name>A0A1Y4SX96_9FIRM</name>
<feature type="transmembrane region" description="Helical" evidence="1">
    <location>
        <begin position="110"/>
        <end position="134"/>
    </location>
</feature>
<evidence type="ECO:0000256" key="1">
    <source>
        <dbReference type="SAM" id="Phobius"/>
    </source>
</evidence>
<organism evidence="2 3">
    <name type="scientific">Massilimicrobiota timonensis</name>
    <dbReference type="NCBI Taxonomy" id="1776392"/>
    <lineage>
        <taxon>Bacteria</taxon>
        <taxon>Bacillati</taxon>
        <taxon>Bacillota</taxon>
        <taxon>Erysipelotrichia</taxon>
        <taxon>Erysipelotrichales</taxon>
        <taxon>Erysipelotrichaceae</taxon>
        <taxon>Massilimicrobiota</taxon>
    </lineage>
</organism>
<feature type="transmembrane region" description="Helical" evidence="1">
    <location>
        <begin position="67"/>
        <end position="90"/>
    </location>
</feature>
<protein>
    <submittedName>
        <fullName evidence="2">Spore maturation protein B</fullName>
    </submittedName>
</protein>
<dbReference type="EMBL" id="NFLJ01000015">
    <property type="protein sequence ID" value="OUQ34567.1"/>
    <property type="molecule type" value="Genomic_DNA"/>
</dbReference>
<feature type="transmembrane region" description="Helical" evidence="1">
    <location>
        <begin position="34"/>
        <end position="55"/>
    </location>
</feature>
<sequence>MNKIVFLFLLCVFIDGLMKHLPLFDDFIDGVKDALQLCRTLFTTFMALMVFVQLLQSSGTIDLLSHLFSPLLSLLHIPIDIIVLGLLRPVSANASLTYLYSFYETFGVDHPLSLLATLIQSGSDTTFYVVTIYFSSIHMKRTRYALPIGLIMDCLSVIFAIMIYLKMFV</sequence>
<dbReference type="OrthoDB" id="9805623at2"/>
<dbReference type="PANTHER" id="PTHR35793:SF2">
    <property type="entry name" value="INNER MEMBRANE PROTEIN YJIG"/>
    <property type="match status" value="1"/>
</dbReference>
<dbReference type="GO" id="GO:0005886">
    <property type="term" value="C:plasma membrane"/>
    <property type="evidence" value="ECO:0007669"/>
    <property type="project" value="TreeGrafter"/>
</dbReference>
<accession>A0A1Y4SX96</accession>
<comment type="caution">
    <text evidence="2">The sequence shown here is derived from an EMBL/GenBank/DDBJ whole genome shotgun (WGS) entry which is preliminary data.</text>
</comment>
<evidence type="ECO:0000313" key="2">
    <source>
        <dbReference type="EMBL" id="OUQ34567.1"/>
    </source>
</evidence>
<keyword evidence="1" id="KW-1133">Transmembrane helix</keyword>
<keyword evidence="1" id="KW-0472">Membrane</keyword>
<proteinExistence type="predicted"/>
<dbReference type="InterPro" id="IPR052549">
    <property type="entry name" value="SpmB"/>
</dbReference>
<dbReference type="RefSeq" id="WP_087357909.1">
    <property type="nucleotide sequence ID" value="NZ_NFLJ01000015.1"/>
</dbReference>
<dbReference type="PANTHER" id="PTHR35793">
    <property type="entry name" value="INNER MEMBRANE PROTEIN YJIG"/>
    <property type="match status" value="1"/>
</dbReference>
<reference evidence="2 3" key="1">
    <citation type="journal article" date="2018" name="BMC Genomics">
        <title>Whole genome sequencing and function prediction of 133 gut anaerobes isolated from chicken caecum in pure cultures.</title>
        <authorList>
            <person name="Medvecky M."/>
            <person name="Cejkova D."/>
            <person name="Polansky O."/>
            <person name="Karasova D."/>
            <person name="Kubasova T."/>
            <person name="Cizek A."/>
            <person name="Rychlik I."/>
        </authorList>
    </citation>
    <scope>NUCLEOTIDE SEQUENCE [LARGE SCALE GENOMIC DNA]</scope>
    <source>
        <strain evidence="2 3">An13</strain>
    </source>
</reference>
<feature type="transmembrane region" description="Helical" evidence="1">
    <location>
        <begin position="146"/>
        <end position="165"/>
    </location>
</feature>